<dbReference type="InterPro" id="IPR038765">
    <property type="entry name" value="Papain-like_cys_pep_sf"/>
</dbReference>
<dbReference type="Pfam" id="PF08246">
    <property type="entry name" value="Inhibitor_I29"/>
    <property type="match status" value="1"/>
</dbReference>
<dbReference type="EnsemblPlants" id="ONIVA08G08820.1">
    <property type="protein sequence ID" value="ONIVA08G08820.1"/>
    <property type="gene ID" value="ONIVA08G08820"/>
</dbReference>
<feature type="compositionally biased region" description="Polar residues" evidence="1">
    <location>
        <begin position="103"/>
        <end position="117"/>
    </location>
</feature>
<reference evidence="3" key="1">
    <citation type="submission" date="2015-04" db="UniProtKB">
        <authorList>
            <consortium name="EnsemblPlants"/>
        </authorList>
    </citation>
    <scope>IDENTIFICATION</scope>
    <source>
        <strain evidence="3">SL10</strain>
    </source>
</reference>
<dbReference type="STRING" id="4536.A0A0E0I9D2"/>
<organism evidence="3">
    <name type="scientific">Oryza nivara</name>
    <name type="common">Indian wild rice</name>
    <name type="synonym">Oryza sativa f. spontanea</name>
    <dbReference type="NCBI Taxonomy" id="4536"/>
    <lineage>
        <taxon>Eukaryota</taxon>
        <taxon>Viridiplantae</taxon>
        <taxon>Streptophyta</taxon>
        <taxon>Embryophyta</taxon>
        <taxon>Tracheophyta</taxon>
        <taxon>Spermatophyta</taxon>
        <taxon>Magnoliopsida</taxon>
        <taxon>Liliopsida</taxon>
        <taxon>Poales</taxon>
        <taxon>Poaceae</taxon>
        <taxon>BOP clade</taxon>
        <taxon>Oryzoideae</taxon>
        <taxon>Oryzeae</taxon>
        <taxon>Oryzinae</taxon>
        <taxon>Oryza</taxon>
    </lineage>
</organism>
<evidence type="ECO:0000256" key="1">
    <source>
        <dbReference type="SAM" id="MobiDB-lite"/>
    </source>
</evidence>
<dbReference type="Gramene" id="ONIVA08G08820.1">
    <property type="protein sequence ID" value="ONIVA08G08820.1"/>
    <property type="gene ID" value="ONIVA08G08820"/>
</dbReference>
<dbReference type="Proteomes" id="UP000006591">
    <property type="component" value="Chromosome 8"/>
</dbReference>
<protein>
    <recommendedName>
        <fullName evidence="2">Cathepsin propeptide inhibitor domain-containing protein</fullName>
    </recommendedName>
</protein>
<accession>A0A0E0I9D2</accession>
<dbReference type="SMART" id="SM00848">
    <property type="entry name" value="Inhibitor_I29"/>
    <property type="match status" value="1"/>
</dbReference>
<sequence length="127" mass="14271">MSVISHRETETRRMFVEWKAKYDKAYASIAEEECRYAVFRETRRAVDQHNAGFHSYRVGLNMSADLTDDDAPPPPPGEYAGNVIPRCLLCGFYVQVRSPAGSPRNSPSKISRHTSAGDQVPRADKLL</sequence>
<feature type="domain" description="Cathepsin propeptide inhibitor" evidence="2">
    <location>
        <begin position="15"/>
        <end position="71"/>
    </location>
</feature>
<dbReference type="Gene3D" id="1.10.287.2250">
    <property type="match status" value="1"/>
</dbReference>
<evidence type="ECO:0000313" key="4">
    <source>
        <dbReference type="Proteomes" id="UP000006591"/>
    </source>
</evidence>
<dbReference type="SUPFAM" id="SSF54001">
    <property type="entry name" value="Cysteine proteinases"/>
    <property type="match status" value="1"/>
</dbReference>
<dbReference type="InterPro" id="IPR013201">
    <property type="entry name" value="Prot_inhib_I29"/>
</dbReference>
<reference evidence="3" key="2">
    <citation type="submission" date="2018-04" db="EMBL/GenBank/DDBJ databases">
        <title>OnivRS2 (Oryza nivara Reference Sequence Version 2).</title>
        <authorList>
            <person name="Zhang J."/>
            <person name="Kudrna D."/>
            <person name="Lee S."/>
            <person name="Talag J."/>
            <person name="Rajasekar S."/>
            <person name="Welchert J."/>
            <person name="Hsing Y.-I."/>
            <person name="Wing R.A."/>
        </authorList>
    </citation>
    <scope>NUCLEOTIDE SEQUENCE [LARGE SCALE GENOMIC DNA]</scope>
    <source>
        <strain evidence="3">SL10</strain>
    </source>
</reference>
<proteinExistence type="predicted"/>
<evidence type="ECO:0000313" key="3">
    <source>
        <dbReference type="EnsemblPlants" id="ONIVA08G08820.1"/>
    </source>
</evidence>
<keyword evidence="4" id="KW-1185">Reference proteome</keyword>
<feature type="region of interest" description="Disordered" evidence="1">
    <location>
        <begin position="98"/>
        <end position="127"/>
    </location>
</feature>
<evidence type="ECO:0000259" key="2">
    <source>
        <dbReference type="SMART" id="SM00848"/>
    </source>
</evidence>
<name>A0A0E0I9D2_ORYNI</name>
<dbReference type="AlphaFoldDB" id="A0A0E0I9D2"/>
<dbReference type="HOGENOM" id="CLU_127329_0_0_1"/>